<dbReference type="InterPro" id="IPR007329">
    <property type="entry name" value="FMN-bd"/>
</dbReference>
<evidence type="ECO:0000313" key="3">
    <source>
        <dbReference type="Proteomes" id="UP000653472"/>
    </source>
</evidence>
<dbReference type="AlphaFoldDB" id="A0A969W9W0"/>
<keyword evidence="3" id="KW-1185">Reference proteome</keyword>
<proteinExistence type="predicted"/>
<dbReference type="SMART" id="SM00900">
    <property type="entry name" value="FMN_bind"/>
    <property type="match status" value="1"/>
</dbReference>
<evidence type="ECO:0000313" key="2">
    <source>
        <dbReference type="EMBL" id="NKF23441.1"/>
    </source>
</evidence>
<organism evidence="2 3">
    <name type="scientific">Solimonas marina</name>
    <dbReference type="NCBI Taxonomy" id="2714601"/>
    <lineage>
        <taxon>Bacteria</taxon>
        <taxon>Pseudomonadati</taxon>
        <taxon>Pseudomonadota</taxon>
        <taxon>Gammaproteobacteria</taxon>
        <taxon>Nevskiales</taxon>
        <taxon>Nevskiaceae</taxon>
        <taxon>Solimonas</taxon>
    </lineage>
</organism>
<dbReference type="GO" id="GO:0010181">
    <property type="term" value="F:FMN binding"/>
    <property type="evidence" value="ECO:0007669"/>
    <property type="project" value="InterPro"/>
</dbReference>
<dbReference type="EMBL" id="JAAVXB010000008">
    <property type="protein sequence ID" value="NKF23441.1"/>
    <property type="molecule type" value="Genomic_DNA"/>
</dbReference>
<evidence type="ECO:0000259" key="1">
    <source>
        <dbReference type="SMART" id="SM00900"/>
    </source>
</evidence>
<gene>
    <name evidence="2" type="ORF">G7Y82_14070</name>
</gene>
<comment type="caution">
    <text evidence="2">The sequence shown here is derived from an EMBL/GenBank/DDBJ whole genome shotgun (WGS) entry which is preliminary data.</text>
</comment>
<dbReference type="Pfam" id="PF04205">
    <property type="entry name" value="FMN_bind"/>
    <property type="match status" value="1"/>
</dbReference>
<feature type="domain" description="FMN-binding" evidence="1">
    <location>
        <begin position="114"/>
        <end position="192"/>
    </location>
</feature>
<reference evidence="2" key="1">
    <citation type="submission" date="2020-03" db="EMBL/GenBank/DDBJ databases">
        <title>Solimonas marina sp. nov., isolated from deep seawater of the Pacific Ocean.</title>
        <authorList>
            <person name="Liu X."/>
            <person name="Lai Q."/>
            <person name="Sun F."/>
            <person name="Gai Y."/>
            <person name="Li G."/>
            <person name="Shao Z."/>
        </authorList>
    </citation>
    <scope>NUCLEOTIDE SEQUENCE</scope>
    <source>
        <strain evidence="2">C16B3</strain>
    </source>
</reference>
<sequence length="196" mass="21006">MHQVATDDAAPNSPLRRSALKALLALPIVGLAARKARADDYSVDLYKTFQTPQAFISEVFAPDPAPAPSMLMLDGAKQSQVSAILGHPYPQARLRYWKAGGRSAWIFDDVGKDGYVPTTCGFVVSGGSIEHARVLIYRESRGEQVGEPSFLRQLIGAKAAGNGLDKPVDNISGATLSVKMMQRMARAAIAFDAMAT</sequence>
<dbReference type="Proteomes" id="UP000653472">
    <property type="component" value="Unassembled WGS sequence"/>
</dbReference>
<dbReference type="GO" id="GO:0016020">
    <property type="term" value="C:membrane"/>
    <property type="evidence" value="ECO:0007669"/>
    <property type="project" value="InterPro"/>
</dbReference>
<accession>A0A969W9W0</accession>
<name>A0A969W9W0_9GAMM</name>
<protein>
    <submittedName>
        <fullName evidence="2">FMN-binding protein</fullName>
    </submittedName>
</protein>